<reference evidence="1" key="2">
    <citation type="submission" date="2022-10" db="EMBL/GenBank/DDBJ databases">
        <authorList>
            <consortium name="ENA_rothamsted_submissions"/>
            <consortium name="culmorum"/>
            <person name="King R."/>
        </authorList>
    </citation>
    <scope>NUCLEOTIDE SEQUENCE</scope>
</reference>
<keyword evidence="2" id="KW-1185">Reference proteome</keyword>
<dbReference type="AlphaFoldDB" id="A0A9N9R6E3"/>
<dbReference type="GO" id="GO:0042645">
    <property type="term" value="C:mitochondrial nucleoid"/>
    <property type="evidence" value="ECO:0007669"/>
    <property type="project" value="TreeGrafter"/>
</dbReference>
<dbReference type="EMBL" id="OU893352">
    <property type="protein sequence ID" value="CAG9790192.1"/>
    <property type="molecule type" value="Genomic_DNA"/>
</dbReference>
<reference evidence="1" key="1">
    <citation type="submission" date="2021-12" db="EMBL/GenBank/DDBJ databases">
        <authorList>
            <person name="King R."/>
        </authorList>
    </citation>
    <scope>NUCLEOTIDE SEQUENCE</scope>
</reference>
<dbReference type="PANTHER" id="PTHR21053">
    <property type="entry name" value="TRANSCRIPTION ELONGATION FACTOR, MITOCHONDRIAL"/>
    <property type="match status" value="1"/>
</dbReference>
<dbReference type="GO" id="GO:0030337">
    <property type="term" value="F:DNA polymerase processivity factor activity"/>
    <property type="evidence" value="ECO:0007669"/>
    <property type="project" value="TreeGrafter"/>
</dbReference>
<gene>
    <name evidence="1" type="ORF">DIATSA_LOCUS7862</name>
</gene>
<evidence type="ECO:0000313" key="1">
    <source>
        <dbReference type="EMBL" id="CAG9790192.1"/>
    </source>
</evidence>
<dbReference type="InterPro" id="IPR039150">
    <property type="entry name" value="TEFM"/>
</dbReference>
<dbReference type="Proteomes" id="UP001153714">
    <property type="component" value="Chromosome 21"/>
</dbReference>
<dbReference type="PANTHER" id="PTHR21053:SF2">
    <property type="entry name" value="TRANSCRIPTION ELONGATION FACTOR, MITOCHONDRIAL"/>
    <property type="match status" value="1"/>
</dbReference>
<protein>
    <submittedName>
        <fullName evidence="1">Uncharacterized protein</fullName>
    </submittedName>
</protein>
<accession>A0A9N9R6E3</accession>
<dbReference type="OrthoDB" id="5949570at2759"/>
<evidence type="ECO:0000313" key="2">
    <source>
        <dbReference type="Proteomes" id="UP001153714"/>
    </source>
</evidence>
<proteinExistence type="predicted"/>
<organism evidence="1 2">
    <name type="scientific">Diatraea saccharalis</name>
    <name type="common">sugarcane borer</name>
    <dbReference type="NCBI Taxonomy" id="40085"/>
    <lineage>
        <taxon>Eukaryota</taxon>
        <taxon>Metazoa</taxon>
        <taxon>Ecdysozoa</taxon>
        <taxon>Arthropoda</taxon>
        <taxon>Hexapoda</taxon>
        <taxon>Insecta</taxon>
        <taxon>Pterygota</taxon>
        <taxon>Neoptera</taxon>
        <taxon>Endopterygota</taxon>
        <taxon>Lepidoptera</taxon>
        <taxon>Glossata</taxon>
        <taxon>Ditrysia</taxon>
        <taxon>Pyraloidea</taxon>
        <taxon>Crambidae</taxon>
        <taxon>Crambinae</taxon>
        <taxon>Diatraea</taxon>
    </lineage>
</organism>
<sequence>MVEGFSDKYAIKLFDSILNGPLEVENNGIKASKKIKGTILQPLLSETIRQNCDTVVAVYISVNSVCWTLINRKNYEVLEWKYHGIDYPDSKKFHIVDILNIAWRVTRRLPLADIYVMKAEATTLRAAGSDPNNPKILAVNLQKAQMISMIVALINARSNHLGLYGTLVGNEKVSTDQTVEMILQNIGEKSNNNSQVYVSELLKSYFRNQKDLQKDMLGHCLLLAMTFMDLCLYKRKESIDKLARPGE</sequence>
<name>A0A9N9R6E3_9NEOP</name>
<dbReference type="GO" id="GO:0006392">
    <property type="term" value="P:transcription elongation by mitochondrial RNA polymerase"/>
    <property type="evidence" value="ECO:0007669"/>
    <property type="project" value="InterPro"/>
</dbReference>